<gene>
    <name evidence="1" type="ORF">AQZ52_11275</name>
</gene>
<dbReference type="Proteomes" id="UP000058012">
    <property type="component" value="Unassembled WGS sequence"/>
</dbReference>
<dbReference type="PANTHER" id="PTHR34309">
    <property type="entry name" value="SLR1406 PROTEIN"/>
    <property type="match status" value="1"/>
</dbReference>
<evidence type="ECO:0000313" key="1">
    <source>
        <dbReference type="EMBL" id="KUR71240.1"/>
    </source>
</evidence>
<evidence type="ECO:0000313" key="2">
    <source>
        <dbReference type="Proteomes" id="UP000058012"/>
    </source>
</evidence>
<dbReference type="Pfam" id="PF03928">
    <property type="entry name" value="HbpS-like"/>
    <property type="match status" value="1"/>
</dbReference>
<proteinExistence type="predicted"/>
<protein>
    <recommendedName>
        <fullName evidence="3">GlcG protein</fullName>
    </recommendedName>
</protein>
<organism evidence="1 2">
    <name type="scientific">Novosphingobium fuchskuhlense</name>
    <dbReference type="NCBI Taxonomy" id="1117702"/>
    <lineage>
        <taxon>Bacteria</taxon>
        <taxon>Pseudomonadati</taxon>
        <taxon>Pseudomonadota</taxon>
        <taxon>Alphaproteobacteria</taxon>
        <taxon>Sphingomonadales</taxon>
        <taxon>Sphingomonadaceae</taxon>
        <taxon>Novosphingobium</taxon>
    </lineage>
</organism>
<dbReference type="InterPro" id="IPR005624">
    <property type="entry name" value="PduO/GlcC-like"/>
</dbReference>
<sequence>MVACAAKGYAVGAAVVDSKGEARAMLSGERADGSHVFVAMRKAQVAIAFGMPSSAARDLVARDPAQLTKVTPTMFVEGGAVPLYMMGELMGAVAVSGAAGPVIGAADEACAREALRAVPDLTAERPSSPPAGT</sequence>
<dbReference type="InterPro" id="IPR038084">
    <property type="entry name" value="PduO/GlcC-like_sf"/>
</dbReference>
<reference evidence="1 2" key="1">
    <citation type="submission" date="2015-10" db="EMBL/GenBank/DDBJ databases">
        <title>Draft genome sequence of Novosphingobium fuchskuhlense DSM 25065 isolated from a surface water sample of the southwest basin of Lake Grosse Fuchskuhle.</title>
        <authorList>
            <person name="Ruckert C."/>
            <person name="Winkler A."/>
            <person name="Glaeser J."/>
            <person name="Grossart H.-P."/>
            <person name="Kalinowski J."/>
            <person name="Glaeser S."/>
        </authorList>
    </citation>
    <scope>NUCLEOTIDE SEQUENCE [LARGE SCALE GENOMIC DNA]</scope>
    <source>
        <strain evidence="1 2">FNE08-7</strain>
    </source>
</reference>
<name>A0A124JUH8_9SPHN</name>
<dbReference type="PANTHER" id="PTHR34309:SF10">
    <property type="entry name" value="SLR1406 PROTEIN"/>
    <property type="match status" value="1"/>
</dbReference>
<accession>A0A124JUH8</accession>
<keyword evidence="2" id="KW-1185">Reference proteome</keyword>
<dbReference type="SUPFAM" id="SSF143744">
    <property type="entry name" value="GlcG-like"/>
    <property type="match status" value="1"/>
</dbReference>
<comment type="caution">
    <text evidence="1">The sequence shown here is derived from an EMBL/GenBank/DDBJ whole genome shotgun (WGS) entry which is preliminary data.</text>
</comment>
<dbReference type="AlphaFoldDB" id="A0A124JUH8"/>
<evidence type="ECO:0008006" key="3">
    <source>
        <dbReference type="Google" id="ProtNLM"/>
    </source>
</evidence>
<dbReference type="InterPro" id="IPR052517">
    <property type="entry name" value="GlcG_carb_metab_protein"/>
</dbReference>
<dbReference type="EMBL" id="LLZS01000007">
    <property type="protein sequence ID" value="KUR71240.1"/>
    <property type="molecule type" value="Genomic_DNA"/>
</dbReference>
<dbReference type="Gene3D" id="3.30.450.150">
    <property type="entry name" value="Haem-degrading domain"/>
    <property type="match status" value="1"/>
</dbReference>